<gene>
    <name evidence="2" type="ORF">F511_20170</name>
</gene>
<evidence type="ECO:0000313" key="3">
    <source>
        <dbReference type="Proteomes" id="UP000250235"/>
    </source>
</evidence>
<keyword evidence="3" id="KW-1185">Reference proteome</keyword>
<dbReference type="AlphaFoldDB" id="A0A2Z7D8A0"/>
<dbReference type="EMBL" id="KQ988433">
    <property type="protein sequence ID" value="KZV55908.1"/>
    <property type="molecule type" value="Genomic_DNA"/>
</dbReference>
<name>A0A2Z7D8A0_9LAMI</name>
<organism evidence="2 3">
    <name type="scientific">Dorcoceras hygrometricum</name>
    <dbReference type="NCBI Taxonomy" id="472368"/>
    <lineage>
        <taxon>Eukaryota</taxon>
        <taxon>Viridiplantae</taxon>
        <taxon>Streptophyta</taxon>
        <taxon>Embryophyta</taxon>
        <taxon>Tracheophyta</taxon>
        <taxon>Spermatophyta</taxon>
        <taxon>Magnoliopsida</taxon>
        <taxon>eudicotyledons</taxon>
        <taxon>Gunneridae</taxon>
        <taxon>Pentapetalae</taxon>
        <taxon>asterids</taxon>
        <taxon>lamiids</taxon>
        <taxon>Lamiales</taxon>
        <taxon>Gesneriaceae</taxon>
        <taxon>Didymocarpoideae</taxon>
        <taxon>Trichosporeae</taxon>
        <taxon>Loxocarpinae</taxon>
        <taxon>Dorcoceras</taxon>
    </lineage>
</organism>
<accession>A0A2Z7D8A0</accession>
<evidence type="ECO:0000313" key="2">
    <source>
        <dbReference type="EMBL" id="KZV55908.1"/>
    </source>
</evidence>
<protein>
    <submittedName>
        <fullName evidence="2">Uncharacterized protein</fullName>
    </submittedName>
</protein>
<feature type="region of interest" description="Disordered" evidence="1">
    <location>
        <begin position="140"/>
        <end position="160"/>
    </location>
</feature>
<reference evidence="2 3" key="1">
    <citation type="journal article" date="2015" name="Proc. Natl. Acad. Sci. U.S.A.">
        <title>The resurrection genome of Boea hygrometrica: A blueprint for survival of dehydration.</title>
        <authorList>
            <person name="Xiao L."/>
            <person name="Yang G."/>
            <person name="Zhang L."/>
            <person name="Yang X."/>
            <person name="Zhao S."/>
            <person name="Ji Z."/>
            <person name="Zhou Q."/>
            <person name="Hu M."/>
            <person name="Wang Y."/>
            <person name="Chen M."/>
            <person name="Xu Y."/>
            <person name="Jin H."/>
            <person name="Xiao X."/>
            <person name="Hu G."/>
            <person name="Bao F."/>
            <person name="Hu Y."/>
            <person name="Wan P."/>
            <person name="Li L."/>
            <person name="Deng X."/>
            <person name="Kuang T."/>
            <person name="Xiang C."/>
            <person name="Zhu J.K."/>
            <person name="Oliver M.J."/>
            <person name="He Y."/>
        </authorList>
    </citation>
    <scope>NUCLEOTIDE SEQUENCE [LARGE SCALE GENOMIC DNA]</scope>
    <source>
        <strain evidence="3">cv. XS01</strain>
    </source>
</reference>
<proteinExistence type="predicted"/>
<sequence>MPGNTPEGGRTAAAAATLMRAAQGRAPPRCARRMARDAPGCGATNCASLLANQQPPAAAKRAALGGMLLPLGSKHRAARDEAPGQARAAAVDPPIRSTTGFNLPPISLHYKADEFWHDRKLLVKLIGTSPINVCGGSTWAAARPGEGARGDGRPSGLDGG</sequence>
<evidence type="ECO:0000256" key="1">
    <source>
        <dbReference type="SAM" id="MobiDB-lite"/>
    </source>
</evidence>
<dbReference type="Proteomes" id="UP000250235">
    <property type="component" value="Unassembled WGS sequence"/>
</dbReference>